<name>A0A502GCX8_9PROT</name>
<accession>A0A502GCX8</accession>
<evidence type="ECO:0000313" key="6">
    <source>
        <dbReference type="Proteomes" id="UP000317078"/>
    </source>
</evidence>
<dbReference type="Gene3D" id="2.60.130.10">
    <property type="entry name" value="Aromatic compound dioxygenase"/>
    <property type="match status" value="1"/>
</dbReference>
<dbReference type="AlphaFoldDB" id="A0A502GCX8"/>
<dbReference type="InterPro" id="IPR050770">
    <property type="entry name" value="Intradiol_RC_Dioxygenase"/>
</dbReference>
<proteinExistence type="inferred from homology"/>
<dbReference type="PANTHER" id="PTHR33711">
    <property type="entry name" value="DIOXYGENASE, PUTATIVE (AFU_ORTHOLOGUE AFUA_2G02910)-RELATED"/>
    <property type="match status" value="1"/>
</dbReference>
<dbReference type="EMBL" id="RCZP01000003">
    <property type="protein sequence ID" value="TPG59601.1"/>
    <property type="molecule type" value="Genomic_DNA"/>
</dbReference>
<dbReference type="GO" id="GO:0018578">
    <property type="term" value="F:protocatechuate 3,4-dioxygenase activity"/>
    <property type="evidence" value="ECO:0007669"/>
    <property type="project" value="UniProtKB-EC"/>
</dbReference>
<dbReference type="Pfam" id="PF00775">
    <property type="entry name" value="Dioxygenase_C"/>
    <property type="match status" value="1"/>
</dbReference>
<dbReference type="PROSITE" id="PS00083">
    <property type="entry name" value="INTRADIOL_DIOXYGENAS"/>
    <property type="match status" value="1"/>
</dbReference>
<evidence type="ECO:0000256" key="3">
    <source>
        <dbReference type="ARBA" id="ARBA00023002"/>
    </source>
</evidence>
<keyword evidence="2 5" id="KW-0223">Dioxygenase</keyword>
<feature type="domain" description="Intradiol ring-cleavage dioxygenases" evidence="4">
    <location>
        <begin position="53"/>
        <end position="81"/>
    </location>
</feature>
<evidence type="ECO:0000256" key="1">
    <source>
        <dbReference type="ARBA" id="ARBA00007825"/>
    </source>
</evidence>
<dbReference type="Proteomes" id="UP000317078">
    <property type="component" value="Unassembled WGS sequence"/>
</dbReference>
<gene>
    <name evidence="5" type="primary">pcaG</name>
    <name evidence="5" type="ORF">EAH89_04995</name>
</gene>
<reference evidence="5 6" key="1">
    <citation type="journal article" date="2019" name="Environ. Microbiol.">
        <title>Species interactions and distinct microbial communities in high Arctic permafrost affected cryosols are associated with the CH4 and CO2 gas fluxes.</title>
        <authorList>
            <person name="Altshuler I."/>
            <person name="Hamel J."/>
            <person name="Turney S."/>
            <person name="Magnuson E."/>
            <person name="Levesque R."/>
            <person name="Greer C."/>
            <person name="Whyte L.G."/>
        </authorList>
    </citation>
    <scope>NUCLEOTIDE SEQUENCE [LARGE SCALE GENOMIC DNA]</scope>
    <source>
        <strain evidence="5 6">S9.3B</strain>
    </source>
</reference>
<protein>
    <submittedName>
        <fullName evidence="5">Protocatechuate 3,4-dioxygenase subunit alpha</fullName>
        <ecNumber evidence="5">1.13.11.3</ecNumber>
    </submittedName>
</protein>
<evidence type="ECO:0000259" key="4">
    <source>
        <dbReference type="PROSITE" id="PS00083"/>
    </source>
</evidence>
<dbReference type="EC" id="1.13.11.3" evidence="5"/>
<evidence type="ECO:0000313" key="5">
    <source>
        <dbReference type="EMBL" id="TPG59601.1"/>
    </source>
</evidence>
<dbReference type="InterPro" id="IPR012786">
    <property type="entry name" value="Protocat_dOase_a"/>
</dbReference>
<evidence type="ECO:0000256" key="2">
    <source>
        <dbReference type="ARBA" id="ARBA00022964"/>
    </source>
</evidence>
<dbReference type="GO" id="GO:0008199">
    <property type="term" value="F:ferric iron binding"/>
    <property type="evidence" value="ECO:0007669"/>
    <property type="project" value="InterPro"/>
</dbReference>
<dbReference type="RefSeq" id="WP_140881695.1">
    <property type="nucleotide sequence ID" value="NZ_RCZP01000003.1"/>
</dbReference>
<comment type="caution">
    <text evidence="5">The sequence shown here is derived from an EMBL/GenBank/DDBJ whole genome shotgun (WGS) entry which is preliminary data.</text>
</comment>
<comment type="similarity">
    <text evidence="1">Belongs to the intradiol ring-cleavage dioxygenase family.</text>
</comment>
<dbReference type="InterPro" id="IPR015889">
    <property type="entry name" value="Intradiol_dOase_core"/>
</dbReference>
<organism evidence="5 6">
    <name type="scientific">Muricoccus nepalensis</name>
    <dbReference type="NCBI Taxonomy" id="1854500"/>
    <lineage>
        <taxon>Bacteria</taxon>
        <taxon>Pseudomonadati</taxon>
        <taxon>Pseudomonadota</taxon>
        <taxon>Alphaproteobacteria</taxon>
        <taxon>Acetobacterales</taxon>
        <taxon>Roseomonadaceae</taxon>
        <taxon>Muricoccus</taxon>
    </lineage>
</organism>
<keyword evidence="6" id="KW-1185">Reference proteome</keyword>
<dbReference type="SUPFAM" id="SSF49482">
    <property type="entry name" value="Aromatic compound dioxygenase"/>
    <property type="match status" value="1"/>
</dbReference>
<dbReference type="OrthoDB" id="9805815at2"/>
<dbReference type="PANTHER" id="PTHR33711:SF9">
    <property type="entry name" value="PROTOCATECHUATE 3,4-DIOXYGENASE ALPHA CHAIN"/>
    <property type="match status" value="1"/>
</dbReference>
<sequence>MAGATPELAPSEATIASAHQTAGPYWHLVDFPEWADTTRHFAGALPEGERIVITGTLRDGTGALVTDAMVEIWHADPAGRYPDPNGDPAAFQGYGRCATDKEGRFRFTTLKPGPVPVGPHAGANAMQAPHVALAVFARGLLQHVSTRLYFEGEPLNATDPVLNAVPEARRGTMLARRGGDGSWTLDLRLQGEGETVWMAV</sequence>
<dbReference type="NCBIfam" id="TIGR02423">
    <property type="entry name" value="protocat_alph"/>
    <property type="match status" value="1"/>
</dbReference>
<dbReference type="InterPro" id="IPR000627">
    <property type="entry name" value="Intradiol_dOase_C"/>
</dbReference>
<keyword evidence="3 5" id="KW-0560">Oxidoreductase</keyword>